<comment type="caution">
    <text evidence="2">The sequence shown here is derived from an EMBL/GenBank/DDBJ whole genome shotgun (WGS) entry which is preliminary data.</text>
</comment>
<evidence type="ECO:0000313" key="2">
    <source>
        <dbReference type="EMBL" id="GGB21567.1"/>
    </source>
</evidence>
<feature type="transmembrane region" description="Helical" evidence="1">
    <location>
        <begin position="6"/>
        <end position="26"/>
    </location>
</feature>
<dbReference type="Proteomes" id="UP000623067">
    <property type="component" value="Unassembled WGS sequence"/>
</dbReference>
<name>A0A916T030_9SPHN</name>
<dbReference type="EMBL" id="BMIH01000001">
    <property type="protein sequence ID" value="GGB21567.1"/>
    <property type="molecule type" value="Genomic_DNA"/>
</dbReference>
<evidence type="ECO:0000256" key="1">
    <source>
        <dbReference type="SAM" id="Phobius"/>
    </source>
</evidence>
<accession>A0A916T030</accession>
<reference evidence="2" key="1">
    <citation type="journal article" date="2014" name="Int. J. Syst. Evol. Microbiol.">
        <title>Complete genome sequence of Corynebacterium casei LMG S-19264T (=DSM 44701T), isolated from a smear-ripened cheese.</title>
        <authorList>
            <consortium name="US DOE Joint Genome Institute (JGI-PGF)"/>
            <person name="Walter F."/>
            <person name="Albersmeier A."/>
            <person name="Kalinowski J."/>
            <person name="Ruckert C."/>
        </authorList>
    </citation>
    <scope>NUCLEOTIDE SEQUENCE</scope>
    <source>
        <strain evidence="2">CGMCC 1.15330</strain>
    </source>
</reference>
<reference evidence="2" key="2">
    <citation type="submission" date="2020-09" db="EMBL/GenBank/DDBJ databases">
        <authorList>
            <person name="Sun Q."/>
            <person name="Zhou Y."/>
        </authorList>
    </citation>
    <scope>NUCLEOTIDE SEQUENCE</scope>
    <source>
        <strain evidence="2">CGMCC 1.15330</strain>
    </source>
</reference>
<organism evidence="2 3">
    <name type="scientific">Sphingomonas metalli</name>
    <dbReference type="NCBI Taxonomy" id="1779358"/>
    <lineage>
        <taxon>Bacteria</taxon>
        <taxon>Pseudomonadati</taxon>
        <taxon>Pseudomonadota</taxon>
        <taxon>Alphaproteobacteria</taxon>
        <taxon>Sphingomonadales</taxon>
        <taxon>Sphingomonadaceae</taxon>
        <taxon>Sphingomonas</taxon>
    </lineage>
</organism>
<keyword evidence="1" id="KW-1133">Transmembrane helix</keyword>
<keyword evidence="1" id="KW-0812">Transmembrane</keyword>
<keyword evidence="1" id="KW-0472">Membrane</keyword>
<keyword evidence="3" id="KW-1185">Reference proteome</keyword>
<evidence type="ECO:0000313" key="3">
    <source>
        <dbReference type="Proteomes" id="UP000623067"/>
    </source>
</evidence>
<protein>
    <submittedName>
        <fullName evidence="2">Uncharacterized protein</fullName>
    </submittedName>
</protein>
<dbReference type="RefSeq" id="WP_188657486.1">
    <property type="nucleotide sequence ID" value="NZ_BMIH01000001.1"/>
</dbReference>
<sequence length="61" mass="6158">MTEVVGGVLMAVGGGMLSLSSFRLLAASRAPVAEGVLAALPHTPVPADMPADMQLLLAQLD</sequence>
<gene>
    <name evidence="2" type="ORF">GCM10011380_08940</name>
</gene>
<proteinExistence type="predicted"/>
<dbReference type="AlphaFoldDB" id="A0A916T030"/>